<evidence type="ECO:0000256" key="1">
    <source>
        <dbReference type="ARBA" id="ARBA00004651"/>
    </source>
</evidence>
<dbReference type="PANTHER" id="PTHR33573">
    <property type="entry name" value="CASP-LIKE PROTEIN 4A4"/>
    <property type="match status" value="1"/>
</dbReference>
<feature type="domain" description="Casparian strip membrane protein" evidence="9">
    <location>
        <begin position="7"/>
        <end position="100"/>
    </location>
</feature>
<dbReference type="Gramene" id="ONK62284">
    <property type="protein sequence ID" value="ONK62284"/>
    <property type="gene ID" value="A4U43_C07F2320"/>
</dbReference>
<name>A0A5P1E8Y5_ASPOF</name>
<protein>
    <recommendedName>
        <fullName evidence="8">CASP-like protein</fullName>
    </recommendedName>
</protein>
<evidence type="ECO:0000256" key="2">
    <source>
        <dbReference type="ARBA" id="ARBA00007651"/>
    </source>
</evidence>
<dbReference type="AlphaFoldDB" id="A0A5P1E8Y5"/>
<comment type="subcellular location">
    <subcellularLocation>
        <location evidence="1 8">Cell membrane</location>
        <topology evidence="1 8">Multi-pass membrane protein</topology>
    </subcellularLocation>
</comment>
<keyword evidence="7 8" id="KW-0472">Membrane</keyword>
<feature type="transmembrane region" description="Helical" evidence="8">
    <location>
        <begin position="7"/>
        <end position="29"/>
    </location>
</feature>
<evidence type="ECO:0000256" key="6">
    <source>
        <dbReference type="ARBA" id="ARBA00022989"/>
    </source>
</evidence>
<comment type="similarity">
    <text evidence="2 8">Belongs to the Casparian strip membrane proteins (CASP) family.</text>
</comment>
<dbReference type="PANTHER" id="PTHR33573:SF56">
    <property type="entry name" value="CASP-LIKE PROTEIN 4C1"/>
    <property type="match status" value="1"/>
</dbReference>
<dbReference type="Proteomes" id="UP000243459">
    <property type="component" value="Chromosome 7"/>
</dbReference>
<evidence type="ECO:0000256" key="5">
    <source>
        <dbReference type="ARBA" id="ARBA00022692"/>
    </source>
</evidence>
<evidence type="ECO:0000256" key="3">
    <source>
        <dbReference type="ARBA" id="ARBA00011489"/>
    </source>
</evidence>
<dbReference type="OrthoDB" id="1907587at2759"/>
<evidence type="ECO:0000256" key="4">
    <source>
        <dbReference type="ARBA" id="ARBA00022475"/>
    </source>
</evidence>
<dbReference type="Pfam" id="PF04535">
    <property type="entry name" value="CASP_dom"/>
    <property type="match status" value="1"/>
</dbReference>
<dbReference type="InterPro" id="IPR006702">
    <property type="entry name" value="CASP_dom"/>
</dbReference>
<comment type="subunit">
    <text evidence="3 8">Homodimer and heterodimers.</text>
</comment>
<evidence type="ECO:0000259" key="9">
    <source>
        <dbReference type="Pfam" id="PF04535"/>
    </source>
</evidence>
<organism evidence="10 11">
    <name type="scientific">Asparagus officinalis</name>
    <name type="common">Garden asparagus</name>
    <dbReference type="NCBI Taxonomy" id="4686"/>
    <lineage>
        <taxon>Eukaryota</taxon>
        <taxon>Viridiplantae</taxon>
        <taxon>Streptophyta</taxon>
        <taxon>Embryophyta</taxon>
        <taxon>Tracheophyta</taxon>
        <taxon>Spermatophyta</taxon>
        <taxon>Magnoliopsida</taxon>
        <taxon>Liliopsida</taxon>
        <taxon>Asparagales</taxon>
        <taxon>Asparagaceae</taxon>
        <taxon>Asparagoideae</taxon>
        <taxon>Asparagus</taxon>
    </lineage>
</organism>
<evidence type="ECO:0000313" key="10">
    <source>
        <dbReference type="EMBL" id="ONK62284.1"/>
    </source>
</evidence>
<comment type="caution">
    <text evidence="8">Lacks conserved residue(s) required for the propagation of feature annotation.</text>
</comment>
<gene>
    <name evidence="10" type="ORF">A4U43_C07F2320</name>
</gene>
<proteinExistence type="inferred from homology"/>
<sequence>MVNLVRRFVLAANAIVALYSLLEMGAAIWEILRGTTPLPEALQLWLDFSHDQVLAYLLLSAEASGTGEARNLRRGDTCAAEDAFCVQAYISVALGFGGFMFLAASALISGYRLLSYFITGSRFHV</sequence>
<keyword evidence="6 8" id="KW-1133">Transmembrane helix</keyword>
<dbReference type="GO" id="GO:0005886">
    <property type="term" value="C:plasma membrane"/>
    <property type="evidence" value="ECO:0007669"/>
    <property type="project" value="UniProtKB-SubCell"/>
</dbReference>
<feature type="transmembrane region" description="Helical" evidence="8">
    <location>
        <begin position="89"/>
        <end position="114"/>
    </location>
</feature>
<reference evidence="11" key="1">
    <citation type="journal article" date="2017" name="Nat. Commun.">
        <title>The asparagus genome sheds light on the origin and evolution of a young Y chromosome.</title>
        <authorList>
            <person name="Harkess A."/>
            <person name="Zhou J."/>
            <person name="Xu C."/>
            <person name="Bowers J.E."/>
            <person name="Van der Hulst R."/>
            <person name="Ayyampalayam S."/>
            <person name="Mercati F."/>
            <person name="Riccardi P."/>
            <person name="McKain M.R."/>
            <person name="Kakrana A."/>
            <person name="Tang H."/>
            <person name="Ray J."/>
            <person name="Groenendijk J."/>
            <person name="Arikit S."/>
            <person name="Mathioni S.M."/>
            <person name="Nakano M."/>
            <person name="Shan H."/>
            <person name="Telgmann-Rauber A."/>
            <person name="Kanno A."/>
            <person name="Yue Z."/>
            <person name="Chen H."/>
            <person name="Li W."/>
            <person name="Chen Y."/>
            <person name="Xu X."/>
            <person name="Zhang Y."/>
            <person name="Luo S."/>
            <person name="Chen H."/>
            <person name="Gao J."/>
            <person name="Mao Z."/>
            <person name="Pires J.C."/>
            <person name="Luo M."/>
            <person name="Kudrna D."/>
            <person name="Wing R.A."/>
            <person name="Meyers B.C."/>
            <person name="Yi K."/>
            <person name="Kong H."/>
            <person name="Lavrijsen P."/>
            <person name="Sunseri F."/>
            <person name="Falavigna A."/>
            <person name="Ye Y."/>
            <person name="Leebens-Mack J.H."/>
            <person name="Chen G."/>
        </authorList>
    </citation>
    <scope>NUCLEOTIDE SEQUENCE [LARGE SCALE GENOMIC DNA]</scope>
    <source>
        <strain evidence="11">cv. DH0086</strain>
    </source>
</reference>
<evidence type="ECO:0000256" key="8">
    <source>
        <dbReference type="RuleBase" id="RU361233"/>
    </source>
</evidence>
<evidence type="ECO:0000313" key="11">
    <source>
        <dbReference type="Proteomes" id="UP000243459"/>
    </source>
</evidence>
<keyword evidence="5 8" id="KW-0812">Transmembrane</keyword>
<keyword evidence="11" id="KW-1185">Reference proteome</keyword>
<accession>A0A5P1E8Y5</accession>
<evidence type="ECO:0000256" key="7">
    <source>
        <dbReference type="ARBA" id="ARBA00023136"/>
    </source>
</evidence>
<dbReference type="EMBL" id="CM007387">
    <property type="protein sequence ID" value="ONK62284.1"/>
    <property type="molecule type" value="Genomic_DNA"/>
</dbReference>
<keyword evidence="4 8" id="KW-1003">Cell membrane</keyword>